<sequence>MMDFSDLLEQFDQMLYSSSIYRFLYSIYDYVGRPQKKFFVFSFSGVSAEGYKEIAKLLYESNHITDEHSPIKEESRIYKTEFKNFFIEDRDVSKYTHIKYLYPNYIKGGDALVIWIRIHSLWPQTVEQVFDGYMFSLKDMIKRAKCDDSVERQNDYFFIPPEKKKNFRPILFVIYSDHRTNDHIVRALEAKQFVEKFMEQEYEKENTMVVLHSDNESNLYEGLEWIFCKKSG</sequence>
<organism evidence="2">
    <name type="scientific">Naegleria gruberi</name>
    <name type="common">Amoeba</name>
    <dbReference type="NCBI Taxonomy" id="5762"/>
    <lineage>
        <taxon>Eukaryota</taxon>
        <taxon>Discoba</taxon>
        <taxon>Heterolobosea</taxon>
        <taxon>Tetramitia</taxon>
        <taxon>Eutetramitia</taxon>
        <taxon>Vahlkampfiidae</taxon>
        <taxon>Naegleria</taxon>
    </lineage>
</organism>
<accession>D2V081</accession>
<dbReference type="KEGG" id="ngr:NAEGRDRAFT_62201"/>
<name>D2V081_NAEGR</name>
<reference evidence="1 2" key="1">
    <citation type="journal article" date="2010" name="Cell">
        <title>The genome of Naegleria gruberi illuminates early eukaryotic versatility.</title>
        <authorList>
            <person name="Fritz-Laylin L.K."/>
            <person name="Prochnik S.E."/>
            <person name="Ginger M.L."/>
            <person name="Dacks J.B."/>
            <person name="Carpenter M.L."/>
            <person name="Field M.C."/>
            <person name="Kuo A."/>
            <person name="Paredez A."/>
            <person name="Chapman J."/>
            <person name="Pham J."/>
            <person name="Shu S."/>
            <person name="Neupane R."/>
            <person name="Cipriano M."/>
            <person name="Mancuso J."/>
            <person name="Tu H."/>
            <person name="Salamov A."/>
            <person name="Lindquist E."/>
            <person name="Shapiro H."/>
            <person name="Lucas S."/>
            <person name="Grigoriev I.V."/>
            <person name="Cande W.Z."/>
            <person name="Fulton C."/>
            <person name="Rokhsar D.S."/>
            <person name="Dawson S.C."/>
        </authorList>
    </citation>
    <scope>NUCLEOTIDE SEQUENCE [LARGE SCALE GENOMIC DNA]</scope>
    <source>
        <strain evidence="1 2">NEG-M</strain>
    </source>
</reference>
<dbReference type="VEuPathDB" id="AmoebaDB:NAEGRDRAFT_62201"/>
<dbReference type="EMBL" id="GG738847">
    <property type="protein sequence ID" value="EFC49672.1"/>
    <property type="molecule type" value="Genomic_DNA"/>
</dbReference>
<dbReference type="GeneID" id="8852675"/>
<dbReference type="RefSeq" id="XP_002682416.1">
    <property type="nucleotide sequence ID" value="XM_002682370.1"/>
</dbReference>
<keyword evidence="2" id="KW-1185">Reference proteome</keyword>
<proteinExistence type="predicted"/>
<evidence type="ECO:0000313" key="1">
    <source>
        <dbReference type="EMBL" id="EFC49672.1"/>
    </source>
</evidence>
<dbReference type="InParanoid" id="D2V081"/>
<evidence type="ECO:0000313" key="2">
    <source>
        <dbReference type="Proteomes" id="UP000006671"/>
    </source>
</evidence>
<gene>
    <name evidence="1" type="ORF">NAEGRDRAFT_62201</name>
</gene>
<dbReference type="AlphaFoldDB" id="D2V081"/>
<dbReference type="Proteomes" id="UP000006671">
    <property type="component" value="Unassembled WGS sequence"/>
</dbReference>
<protein>
    <submittedName>
        <fullName evidence="1">Predicted protein</fullName>
    </submittedName>
</protein>